<evidence type="ECO:0000313" key="4">
    <source>
        <dbReference type="EMBL" id="KAJ8042507.1"/>
    </source>
</evidence>
<dbReference type="OrthoDB" id="277029at2759"/>
<keyword evidence="5" id="KW-1185">Reference proteome</keyword>
<dbReference type="Pfam" id="PF09174">
    <property type="entry name" value="Maf1"/>
    <property type="match status" value="1"/>
</dbReference>
<dbReference type="Gene3D" id="3.40.1000.50">
    <property type="entry name" value="Repressor of RNA polymerase III transcription Maf1"/>
    <property type="match status" value="1"/>
</dbReference>
<keyword evidence="2" id="KW-0539">Nucleus</keyword>
<keyword evidence="2" id="KW-0804">Transcription</keyword>
<dbReference type="InterPro" id="IPR015257">
    <property type="entry name" value="Maf1"/>
</dbReference>
<dbReference type="EMBL" id="JAIZAY010000005">
    <property type="protein sequence ID" value="KAJ8042507.1"/>
    <property type="molecule type" value="Genomic_DNA"/>
</dbReference>
<evidence type="ECO:0000256" key="1">
    <source>
        <dbReference type="ARBA" id="ARBA00006231"/>
    </source>
</evidence>
<evidence type="ECO:0000256" key="3">
    <source>
        <dbReference type="SAM" id="MobiDB-lite"/>
    </source>
</evidence>
<comment type="function">
    <text evidence="2">Element of the TORC1 signaling pathway that acts as a mediator of diverse signals and that represses RNA polymerase III transcription. Inhibits the de novo assembly of TFIIIB onto DNA.</text>
</comment>
<dbReference type="GO" id="GO:0000994">
    <property type="term" value="F:RNA polymerase III core binding"/>
    <property type="evidence" value="ECO:0007669"/>
    <property type="project" value="TreeGrafter"/>
</dbReference>
<protein>
    <recommendedName>
        <fullName evidence="2">Repressor of RNA polymerase III transcription MAF1</fullName>
    </recommendedName>
</protein>
<dbReference type="GO" id="GO:0016480">
    <property type="term" value="P:negative regulation of transcription by RNA polymerase III"/>
    <property type="evidence" value="ECO:0007669"/>
    <property type="project" value="UniProtKB-UniRule"/>
</dbReference>
<dbReference type="Proteomes" id="UP001152320">
    <property type="component" value="Chromosome 5"/>
</dbReference>
<sequence length="259" mass="29042">MKLLENPKLEAISEELSCLEVGDCKIFGKIESYSCKMAGQDKRLFKMLSSEDGQSPDDLQALSPSQSQLAPSHSPLKSGQYGAEGASPLCHTCSRKMIFYLKSTLNAAFHPDYDFSDAKSDEFSREPSFQWTMSAVDSNMFSVAGELYGSQIRSQLWTAINGEIFPQDCEIYSYNPDLESDPYGEQGILWSFNYFFYNKKLKRILFFTCRAASKSSLVAMDSGIGNDLGDVMDALSEDEEYSYDDYQAYSASQRATRAM</sequence>
<reference evidence="4" key="1">
    <citation type="submission" date="2021-10" db="EMBL/GenBank/DDBJ databases">
        <title>Tropical sea cucumber genome reveals ecological adaptation and Cuvierian tubules defense mechanism.</title>
        <authorList>
            <person name="Chen T."/>
        </authorList>
    </citation>
    <scope>NUCLEOTIDE SEQUENCE</scope>
    <source>
        <strain evidence="4">Nanhai2018</strain>
        <tissue evidence="4">Muscle</tissue>
    </source>
</reference>
<feature type="compositionally biased region" description="Polar residues" evidence="3">
    <location>
        <begin position="62"/>
        <end position="77"/>
    </location>
</feature>
<organism evidence="4 5">
    <name type="scientific">Holothuria leucospilota</name>
    <name type="common">Black long sea cucumber</name>
    <name type="synonym">Mertensiothuria leucospilota</name>
    <dbReference type="NCBI Taxonomy" id="206669"/>
    <lineage>
        <taxon>Eukaryota</taxon>
        <taxon>Metazoa</taxon>
        <taxon>Echinodermata</taxon>
        <taxon>Eleutherozoa</taxon>
        <taxon>Echinozoa</taxon>
        <taxon>Holothuroidea</taxon>
        <taxon>Aspidochirotacea</taxon>
        <taxon>Aspidochirotida</taxon>
        <taxon>Holothuriidae</taxon>
        <taxon>Holothuria</taxon>
    </lineage>
</organism>
<dbReference type="AlphaFoldDB" id="A0A9Q1HAY4"/>
<comment type="subcellular location">
    <subcellularLocation>
        <location evidence="2">Nucleus</location>
    </subcellularLocation>
</comment>
<dbReference type="GO" id="GO:0005634">
    <property type="term" value="C:nucleus"/>
    <property type="evidence" value="ECO:0007669"/>
    <property type="project" value="UniProtKB-SubCell"/>
</dbReference>
<evidence type="ECO:0000313" key="5">
    <source>
        <dbReference type="Proteomes" id="UP001152320"/>
    </source>
</evidence>
<evidence type="ECO:0000256" key="2">
    <source>
        <dbReference type="PIRNR" id="PIRNR037240"/>
    </source>
</evidence>
<accession>A0A9Q1HAY4</accession>
<dbReference type="PANTHER" id="PTHR22504">
    <property type="entry name" value="REPRESSOR OF RNA POLYMERASE III TRANSCRIPTION MAF1"/>
    <property type="match status" value="1"/>
</dbReference>
<dbReference type="InterPro" id="IPR038564">
    <property type="entry name" value="Maf1_sf"/>
</dbReference>
<name>A0A9Q1HAY4_HOLLE</name>
<keyword evidence="2" id="KW-0805">Transcription regulation</keyword>
<comment type="caution">
    <text evidence="4">The sequence shown here is derived from an EMBL/GenBank/DDBJ whole genome shotgun (WGS) entry which is preliminary data.</text>
</comment>
<gene>
    <name evidence="4" type="ORF">HOLleu_13576</name>
</gene>
<comment type="similarity">
    <text evidence="1 2">Belongs to the MAF1 family.</text>
</comment>
<dbReference type="PIRSF" id="PIRSF037240">
    <property type="entry name" value="RNA_polIII_Trep_MAF1"/>
    <property type="match status" value="1"/>
</dbReference>
<dbReference type="FunFam" id="3.40.1000.50:FF:000003">
    <property type="entry name" value="Repressor of RNA polymerase III transcription MAF1"/>
    <property type="match status" value="1"/>
</dbReference>
<dbReference type="PANTHER" id="PTHR22504:SF0">
    <property type="entry name" value="REPRESSOR OF RNA POLYMERASE III TRANSCRIPTION MAF1 HOMOLOG"/>
    <property type="match status" value="1"/>
</dbReference>
<keyword evidence="2" id="KW-0678">Repressor</keyword>
<proteinExistence type="inferred from homology"/>
<feature type="region of interest" description="Disordered" evidence="3">
    <location>
        <begin position="50"/>
        <end position="80"/>
    </location>
</feature>